<dbReference type="PROSITE" id="PS50076">
    <property type="entry name" value="DNAJ_2"/>
    <property type="match status" value="1"/>
</dbReference>
<dbReference type="GO" id="GO:0031072">
    <property type="term" value="F:heat shock protein binding"/>
    <property type="evidence" value="ECO:0007669"/>
    <property type="project" value="InterPro"/>
</dbReference>
<feature type="repeat" description="CXXCXGXG motif" evidence="8">
    <location>
        <begin position="209"/>
        <end position="216"/>
    </location>
</feature>
<dbReference type="InterPro" id="IPR008971">
    <property type="entry name" value="HSP40/DnaJ_pept-bd"/>
</dbReference>
<comment type="function">
    <text evidence="8">Participates actively in the response to hyperosmotic and heat shock by preventing the aggregation of stress-denatured proteins and by disaggregating proteins, also in an autonomous, DnaK-independent fashion. Unfolded proteins bind initially to DnaJ; upon interaction with the DnaJ-bound protein, DnaK hydrolyzes its bound ATP, resulting in the formation of a stable complex. GrpE releases ADP from DnaK; ATP binding to DnaK triggers the release of the substrate protein, thus completing the reaction cycle. Several rounds of ATP-dependent interactions between DnaJ, DnaK and GrpE are required for fully efficient folding. Also involved, together with DnaK and GrpE, in the DNA replication of plasmids through activation of initiation proteins.</text>
</comment>
<dbReference type="PANTHER" id="PTHR43096">
    <property type="entry name" value="DNAJ HOMOLOG 1, MITOCHONDRIAL-RELATED"/>
    <property type="match status" value="1"/>
</dbReference>
<dbReference type="GO" id="GO:0005737">
    <property type="term" value="C:cytoplasm"/>
    <property type="evidence" value="ECO:0007669"/>
    <property type="project" value="UniProtKB-SubCell"/>
</dbReference>
<dbReference type="PROSITE" id="PS00636">
    <property type="entry name" value="DNAJ_1"/>
    <property type="match status" value="1"/>
</dbReference>
<feature type="binding site" evidence="8">
    <location>
        <position position="169"/>
    </location>
    <ligand>
        <name>Zn(2+)</name>
        <dbReference type="ChEBI" id="CHEBI:29105"/>
        <label>1</label>
    </ligand>
</feature>
<dbReference type="GO" id="GO:0006260">
    <property type="term" value="P:DNA replication"/>
    <property type="evidence" value="ECO:0007669"/>
    <property type="project" value="UniProtKB-KW"/>
</dbReference>
<dbReference type="PANTHER" id="PTHR43096:SF52">
    <property type="entry name" value="DNAJ HOMOLOG 1, MITOCHONDRIAL-RELATED"/>
    <property type="match status" value="1"/>
</dbReference>
<evidence type="ECO:0000313" key="13">
    <source>
        <dbReference type="Proteomes" id="UP000178092"/>
    </source>
</evidence>
<dbReference type="AlphaFoldDB" id="A0A1G2R2Q1"/>
<name>A0A1G2R2Q1_9BACT</name>
<dbReference type="InterPro" id="IPR036869">
    <property type="entry name" value="J_dom_sf"/>
</dbReference>
<dbReference type="EMBL" id="MHTV01000018">
    <property type="protein sequence ID" value="OHA66987.1"/>
    <property type="molecule type" value="Genomic_DNA"/>
</dbReference>
<dbReference type="InterPro" id="IPR036410">
    <property type="entry name" value="HSP_DnaJ_Cys-rich_dom_sf"/>
</dbReference>
<dbReference type="NCBIfam" id="NF008035">
    <property type="entry name" value="PRK10767.1"/>
    <property type="match status" value="1"/>
</dbReference>
<feature type="zinc finger region" description="CR-type" evidence="9">
    <location>
        <begin position="153"/>
        <end position="235"/>
    </location>
</feature>
<dbReference type="Gene3D" id="2.60.260.20">
    <property type="entry name" value="Urease metallochaperone UreE, N-terminal domain"/>
    <property type="match status" value="2"/>
</dbReference>
<dbReference type="SMART" id="SM00271">
    <property type="entry name" value="DnaJ"/>
    <property type="match status" value="1"/>
</dbReference>
<dbReference type="GO" id="GO:0042026">
    <property type="term" value="P:protein refolding"/>
    <property type="evidence" value="ECO:0007669"/>
    <property type="project" value="TreeGrafter"/>
</dbReference>
<protein>
    <recommendedName>
        <fullName evidence="7 8">Chaperone protein DnaJ</fullName>
    </recommendedName>
</protein>
<feature type="repeat" description="CXXCXGXG motif" evidence="8">
    <location>
        <begin position="183"/>
        <end position="190"/>
    </location>
</feature>
<evidence type="ECO:0000256" key="8">
    <source>
        <dbReference type="HAMAP-Rule" id="MF_01152"/>
    </source>
</evidence>
<dbReference type="CDD" id="cd06257">
    <property type="entry name" value="DnaJ"/>
    <property type="match status" value="1"/>
</dbReference>
<keyword evidence="3 8" id="KW-0863">Zinc-finger</keyword>
<keyword evidence="8" id="KW-0235">DNA replication</keyword>
<accession>A0A1G2R2Q1</accession>
<feature type="binding site" evidence="8">
    <location>
        <position position="166"/>
    </location>
    <ligand>
        <name>Zn(2+)</name>
        <dbReference type="ChEBI" id="CHEBI:29105"/>
        <label>1</label>
    </ligand>
</feature>
<dbReference type="CDD" id="cd10747">
    <property type="entry name" value="DnaJ_C"/>
    <property type="match status" value="1"/>
</dbReference>
<keyword evidence="5 8" id="KW-0143">Chaperone</keyword>
<dbReference type="SUPFAM" id="SSF57938">
    <property type="entry name" value="DnaJ/Hsp40 cysteine-rich domain"/>
    <property type="match status" value="1"/>
</dbReference>
<feature type="repeat" description="CXXCXGXG motif" evidence="8">
    <location>
        <begin position="166"/>
        <end position="173"/>
    </location>
</feature>
<dbReference type="Proteomes" id="UP000178092">
    <property type="component" value="Unassembled WGS sequence"/>
</dbReference>
<feature type="binding site" evidence="8">
    <location>
        <position position="209"/>
    </location>
    <ligand>
        <name>Zn(2+)</name>
        <dbReference type="ChEBI" id="CHEBI:29105"/>
        <label>2</label>
    </ligand>
</feature>
<feature type="repeat" description="CXXCXGXG motif" evidence="8">
    <location>
        <begin position="223"/>
        <end position="230"/>
    </location>
</feature>
<evidence type="ECO:0000256" key="4">
    <source>
        <dbReference type="ARBA" id="ARBA00022833"/>
    </source>
</evidence>
<comment type="subcellular location">
    <subcellularLocation>
        <location evidence="8">Cytoplasm</location>
    </subcellularLocation>
</comment>
<evidence type="ECO:0000256" key="3">
    <source>
        <dbReference type="ARBA" id="ARBA00022771"/>
    </source>
</evidence>
<dbReference type="GO" id="GO:0009408">
    <property type="term" value="P:response to heat"/>
    <property type="evidence" value="ECO:0007669"/>
    <property type="project" value="InterPro"/>
</dbReference>
<dbReference type="InterPro" id="IPR012724">
    <property type="entry name" value="DnaJ"/>
</dbReference>
<gene>
    <name evidence="8" type="primary">dnaJ</name>
    <name evidence="12" type="ORF">A3C04_04380</name>
</gene>
<dbReference type="Pfam" id="PF00226">
    <property type="entry name" value="DnaJ"/>
    <property type="match status" value="1"/>
</dbReference>
<evidence type="ECO:0000259" key="10">
    <source>
        <dbReference type="PROSITE" id="PS50076"/>
    </source>
</evidence>
<dbReference type="NCBIfam" id="TIGR02349">
    <property type="entry name" value="DnaJ_bact"/>
    <property type="match status" value="1"/>
</dbReference>
<comment type="similarity">
    <text evidence="6 8">Belongs to the DnaJ family.</text>
</comment>
<evidence type="ECO:0000256" key="6">
    <source>
        <dbReference type="ARBA" id="ARBA00061004"/>
    </source>
</evidence>
<dbReference type="Pfam" id="PF00684">
    <property type="entry name" value="DnaJ_CXXCXGXG"/>
    <property type="match status" value="1"/>
</dbReference>
<dbReference type="SUPFAM" id="SSF46565">
    <property type="entry name" value="Chaperone J-domain"/>
    <property type="match status" value="1"/>
</dbReference>
<keyword evidence="8" id="KW-0963">Cytoplasm</keyword>
<comment type="domain">
    <text evidence="8">The J domain is necessary and sufficient to stimulate DnaK ATPase activity. Zinc center 1 plays an important role in the autonomous, DnaK-independent chaperone activity of DnaJ. Zinc center 2 is essential for interaction with DnaK and for DnaJ activity.</text>
</comment>
<dbReference type="PRINTS" id="PR00625">
    <property type="entry name" value="JDOMAIN"/>
</dbReference>
<dbReference type="InterPro" id="IPR018253">
    <property type="entry name" value="DnaJ_domain_CS"/>
</dbReference>
<feature type="binding site" evidence="8">
    <location>
        <position position="223"/>
    </location>
    <ligand>
        <name>Zn(2+)</name>
        <dbReference type="ChEBI" id="CHEBI:29105"/>
        <label>1</label>
    </ligand>
</feature>
<evidence type="ECO:0000259" key="11">
    <source>
        <dbReference type="PROSITE" id="PS51188"/>
    </source>
</evidence>
<dbReference type="CDD" id="cd10719">
    <property type="entry name" value="DnaJ_zf"/>
    <property type="match status" value="1"/>
</dbReference>
<dbReference type="FunFam" id="2.60.260.20:FF:000005">
    <property type="entry name" value="Chaperone protein dnaJ 1, mitochondrial"/>
    <property type="match status" value="1"/>
</dbReference>
<evidence type="ECO:0000256" key="5">
    <source>
        <dbReference type="ARBA" id="ARBA00023186"/>
    </source>
</evidence>
<dbReference type="Gene3D" id="2.10.230.10">
    <property type="entry name" value="Heat shock protein DnaJ, cysteine-rich domain"/>
    <property type="match status" value="1"/>
</dbReference>
<feature type="binding site" evidence="8">
    <location>
        <position position="226"/>
    </location>
    <ligand>
        <name>Zn(2+)</name>
        <dbReference type="ChEBI" id="CHEBI:29105"/>
        <label>1</label>
    </ligand>
</feature>
<evidence type="ECO:0000256" key="2">
    <source>
        <dbReference type="ARBA" id="ARBA00022737"/>
    </source>
</evidence>
<evidence type="ECO:0000313" key="12">
    <source>
        <dbReference type="EMBL" id="OHA66987.1"/>
    </source>
</evidence>
<reference evidence="12 13" key="1">
    <citation type="journal article" date="2016" name="Nat. Commun.">
        <title>Thousands of microbial genomes shed light on interconnected biogeochemical processes in an aquifer system.</title>
        <authorList>
            <person name="Anantharaman K."/>
            <person name="Brown C.T."/>
            <person name="Hug L.A."/>
            <person name="Sharon I."/>
            <person name="Castelle C.J."/>
            <person name="Probst A.J."/>
            <person name="Thomas B.C."/>
            <person name="Singh A."/>
            <person name="Wilkins M.J."/>
            <person name="Karaoz U."/>
            <person name="Brodie E.L."/>
            <person name="Williams K.H."/>
            <person name="Hubbard S.S."/>
            <person name="Banfield J.F."/>
        </authorList>
    </citation>
    <scope>NUCLEOTIDE SEQUENCE [LARGE SCALE GENOMIC DNA]</scope>
</reference>
<dbReference type="GO" id="GO:0051082">
    <property type="term" value="F:unfolded protein binding"/>
    <property type="evidence" value="ECO:0007669"/>
    <property type="project" value="UniProtKB-UniRule"/>
</dbReference>
<evidence type="ECO:0000256" key="1">
    <source>
        <dbReference type="ARBA" id="ARBA00022723"/>
    </source>
</evidence>
<keyword evidence="8" id="KW-0346">Stress response</keyword>
<dbReference type="FunFam" id="2.10.230.10:FF:000002">
    <property type="entry name" value="Molecular chaperone DnaJ"/>
    <property type="match status" value="1"/>
</dbReference>
<dbReference type="Gene3D" id="1.10.287.110">
    <property type="entry name" value="DnaJ domain"/>
    <property type="match status" value="1"/>
</dbReference>
<feature type="binding site" evidence="8">
    <location>
        <position position="212"/>
    </location>
    <ligand>
        <name>Zn(2+)</name>
        <dbReference type="ChEBI" id="CHEBI:29105"/>
        <label>2</label>
    </ligand>
</feature>
<sequence length="376" mass="41906">MFLSMKDYYQILGVTKESSQEDIKKAYRKLAHQYHPDKGGDEKKFKEVSEAYQVLSDKDKRSQYDKFGRVFEGGQQGADPGFGGFRWAWGNSHPGGDDFDTEETEGFGFDFHDLGDVFEEFFSGGQGARRQDHKRGRDIEMELEISLESVLRGVQENIKLNKFNTCTRCQGVGAEPGTKVEECFACRGSGEVQQIKKTVFGSFTRVGVCPECSGEGLKPQKPCNVCKGEGRIKTEEEIKVQIPAGVDTNQVLRLEAKGDAGRRRGKSGDLYIRVIVKSHKLFERKGDDTYFTAPIRFSQAALGDEIDIPTLDGTNVLVQVPSGTESGKVVKISGKGIPHFTGFGRGNMHVKLEVQTPKKLSKDQRELLERLKEEGL</sequence>
<feature type="domain" description="CR-type" evidence="11">
    <location>
        <begin position="153"/>
        <end position="235"/>
    </location>
</feature>
<dbReference type="GO" id="GO:0008270">
    <property type="term" value="F:zinc ion binding"/>
    <property type="evidence" value="ECO:0007669"/>
    <property type="project" value="UniProtKB-UniRule"/>
</dbReference>
<dbReference type="InterPro" id="IPR001623">
    <property type="entry name" value="DnaJ_domain"/>
</dbReference>
<comment type="subunit">
    <text evidence="8">Homodimer.</text>
</comment>
<dbReference type="HAMAP" id="MF_01152">
    <property type="entry name" value="DnaJ"/>
    <property type="match status" value="1"/>
</dbReference>
<evidence type="ECO:0000256" key="9">
    <source>
        <dbReference type="PROSITE-ProRule" id="PRU00546"/>
    </source>
</evidence>
<dbReference type="GO" id="GO:0005524">
    <property type="term" value="F:ATP binding"/>
    <property type="evidence" value="ECO:0007669"/>
    <property type="project" value="InterPro"/>
</dbReference>
<comment type="caution">
    <text evidence="12">The sequence shown here is derived from an EMBL/GenBank/DDBJ whole genome shotgun (WGS) entry which is preliminary data.</text>
</comment>
<dbReference type="InterPro" id="IPR002939">
    <property type="entry name" value="DnaJ_C"/>
</dbReference>
<dbReference type="SUPFAM" id="SSF49493">
    <property type="entry name" value="HSP40/DnaJ peptide-binding domain"/>
    <property type="match status" value="2"/>
</dbReference>
<dbReference type="InterPro" id="IPR001305">
    <property type="entry name" value="HSP_DnaJ_Cys-rich_dom"/>
</dbReference>
<keyword evidence="1 8" id="KW-0479">Metal-binding</keyword>
<keyword evidence="4 8" id="KW-0862">Zinc</keyword>
<organism evidence="12 13">
    <name type="scientific">Candidatus Wildermuthbacteria bacterium RIFCSPHIGHO2_02_FULL_45_25</name>
    <dbReference type="NCBI Taxonomy" id="1802450"/>
    <lineage>
        <taxon>Bacteria</taxon>
        <taxon>Candidatus Wildermuthiibacteriota</taxon>
    </lineage>
</organism>
<feature type="binding site" evidence="8">
    <location>
        <position position="186"/>
    </location>
    <ligand>
        <name>Zn(2+)</name>
        <dbReference type="ChEBI" id="CHEBI:29105"/>
        <label>2</label>
    </ligand>
</feature>
<proteinExistence type="inferred from homology"/>
<feature type="domain" description="J" evidence="10">
    <location>
        <begin position="7"/>
        <end position="68"/>
    </location>
</feature>
<feature type="binding site" evidence="8">
    <location>
        <position position="183"/>
    </location>
    <ligand>
        <name>Zn(2+)</name>
        <dbReference type="ChEBI" id="CHEBI:29105"/>
        <label>2</label>
    </ligand>
</feature>
<keyword evidence="2 8" id="KW-0677">Repeat</keyword>
<dbReference type="PROSITE" id="PS51188">
    <property type="entry name" value="ZF_CR"/>
    <property type="match status" value="1"/>
</dbReference>
<evidence type="ECO:0000256" key="7">
    <source>
        <dbReference type="ARBA" id="ARBA00067609"/>
    </source>
</evidence>
<comment type="cofactor">
    <cofactor evidence="8">
        <name>Zn(2+)</name>
        <dbReference type="ChEBI" id="CHEBI:29105"/>
    </cofactor>
    <text evidence="8">Binds 2 Zn(2+) ions per monomer.</text>
</comment>
<dbReference type="Pfam" id="PF01556">
    <property type="entry name" value="DnaJ_C"/>
    <property type="match status" value="1"/>
</dbReference>